<dbReference type="AlphaFoldDB" id="A0A3G3K3W2"/>
<sequence length="251" mass="27335">MSASDYLMYRDRGSWLETLDPRAKMTAALLLAASLLLSLHPAVKGAVVLLLACAWAVARLPWRMLAITLLSMSLLFASTMAYHLLLSSNGAMSGLTMCLQIAGLVLSLALLVRTTSPLALAEGMERILAPLARRRVPVHEAAMMFTIALQFIPILLREFEFIRKAQIARGGGFHRGGVGKRLGGVFPILMPMIVRSIVRAEELATAMISRCYDGGEGRTSLRVYRWARRDTGVTLAAVLLLAIAAVNRIFG</sequence>
<dbReference type="Proteomes" id="UP000269097">
    <property type="component" value="Chromosome"/>
</dbReference>
<reference evidence="6 7" key="1">
    <citation type="submission" date="2018-10" db="EMBL/GenBank/DDBJ databases">
        <title>Genome Sequence of Cohnella sp.</title>
        <authorList>
            <person name="Srinivasan S."/>
            <person name="Kim M.K."/>
        </authorList>
    </citation>
    <scope>NUCLEOTIDE SEQUENCE [LARGE SCALE GENOMIC DNA]</scope>
    <source>
        <strain evidence="6 7">18JY8-7</strain>
    </source>
</reference>
<dbReference type="InterPro" id="IPR003339">
    <property type="entry name" value="ABC/ECF_trnsptr_transmembrane"/>
</dbReference>
<accession>A0A3G3K3W2</accession>
<dbReference type="Pfam" id="PF02361">
    <property type="entry name" value="CbiQ"/>
    <property type="match status" value="1"/>
</dbReference>
<evidence type="ECO:0000256" key="1">
    <source>
        <dbReference type="ARBA" id="ARBA00004141"/>
    </source>
</evidence>
<keyword evidence="2 5" id="KW-0812">Transmembrane</keyword>
<dbReference type="PANTHER" id="PTHR33514:SF13">
    <property type="entry name" value="PROTEIN ABCI12, CHLOROPLASTIC"/>
    <property type="match status" value="1"/>
</dbReference>
<feature type="transmembrane region" description="Helical" evidence="5">
    <location>
        <begin position="61"/>
        <end position="85"/>
    </location>
</feature>
<evidence type="ECO:0000313" key="6">
    <source>
        <dbReference type="EMBL" id="AYQ74449.1"/>
    </source>
</evidence>
<feature type="transmembrane region" description="Helical" evidence="5">
    <location>
        <begin position="97"/>
        <end position="116"/>
    </location>
</feature>
<feature type="transmembrane region" description="Helical" evidence="5">
    <location>
        <begin position="232"/>
        <end position="250"/>
    </location>
</feature>
<dbReference type="KEGG" id="coh:EAV92_18855"/>
<evidence type="ECO:0000256" key="3">
    <source>
        <dbReference type="ARBA" id="ARBA00022989"/>
    </source>
</evidence>
<keyword evidence="7" id="KW-1185">Reference proteome</keyword>
<gene>
    <name evidence="6" type="ORF">EAV92_18855</name>
</gene>
<comment type="subcellular location">
    <subcellularLocation>
        <location evidence="1">Membrane</location>
        <topology evidence="1">Multi-pass membrane protein</topology>
    </subcellularLocation>
</comment>
<dbReference type="CDD" id="cd16914">
    <property type="entry name" value="EcfT"/>
    <property type="match status" value="1"/>
</dbReference>
<proteinExistence type="predicted"/>
<keyword evidence="4 5" id="KW-0472">Membrane</keyword>
<evidence type="ECO:0000256" key="2">
    <source>
        <dbReference type="ARBA" id="ARBA00022692"/>
    </source>
</evidence>
<organism evidence="6 7">
    <name type="scientific">Cohnella candidum</name>
    <dbReference type="NCBI Taxonomy" id="2674991"/>
    <lineage>
        <taxon>Bacteria</taxon>
        <taxon>Bacillati</taxon>
        <taxon>Bacillota</taxon>
        <taxon>Bacilli</taxon>
        <taxon>Bacillales</taxon>
        <taxon>Paenibacillaceae</taxon>
        <taxon>Cohnella</taxon>
    </lineage>
</organism>
<dbReference type="GO" id="GO:0005886">
    <property type="term" value="C:plasma membrane"/>
    <property type="evidence" value="ECO:0007669"/>
    <property type="project" value="TreeGrafter"/>
</dbReference>
<name>A0A3G3K3W2_9BACL</name>
<evidence type="ECO:0000256" key="4">
    <source>
        <dbReference type="ARBA" id="ARBA00023136"/>
    </source>
</evidence>
<dbReference type="EMBL" id="CP033433">
    <property type="protein sequence ID" value="AYQ74449.1"/>
    <property type="molecule type" value="Genomic_DNA"/>
</dbReference>
<dbReference type="RefSeq" id="WP_123042530.1">
    <property type="nucleotide sequence ID" value="NZ_CP033433.1"/>
</dbReference>
<protein>
    <submittedName>
        <fullName evidence="6">Energy-coupling factor transporter transmembrane protein EcfT</fullName>
    </submittedName>
</protein>
<evidence type="ECO:0000313" key="7">
    <source>
        <dbReference type="Proteomes" id="UP000269097"/>
    </source>
</evidence>
<keyword evidence="3 5" id="KW-1133">Transmembrane helix</keyword>
<dbReference type="PANTHER" id="PTHR33514">
    <property type="entry name" value="PROTEIN ABCI12, CHLOROPLASTIC"/>
    <property type="match status" value="1"/>
</dbReference>
<evidence type="ECO:0000256" key="5">
    <source>
        <dbReference type="SAM" id="Phobius"/>
    </source>
</evidence>